<feature type="domain" description="Fibronectin type-III" evidence="13">
    <location>
        <begin position="784"/>
        <end position="885"/>
    </location>
</feature>
<name>A0A6P4YK79_BRABE</name>
<dbReference type="RefSeq" id="XP_019617516.1">
    <property type="nucleotide sequence ID" value="XM_019761957.1"/>
</dbReference>
<dbReference type="Gene3D" id="2.60.40.10">
    <property type="entry name" value="Immunoglobulins"/>
    <property type="match status" value="9"/>
</dbReference>
<dbReference type="InterPro" id="IPR036179">
    <property type="entry name" value="Ig-like_dom_sf"/>
</dbReference>
<evidence type="ECO:0000256" key="6">
    <source>
        <dbReference type="ARBA" id="ARBA00023136"/>
    </source>
</evidence>
<evidence type="ECO:0000256" key="8">
    <source>
        <dbReference type="ARBA" id="ARBA00023180"/>
    </source>
</evidence>
<dbReference type="InterPro" id="IPR007110">
    <property type="entry name" value="Ig-like_dom"/>
</dbReference>
<dbReference type="SMART" id="SM00060">
    <property type="entry name" value="FN3"/>
    <property type="match status" value="5"/>
</dbReference>
<keyword evidence="5" id="KW-0130">Cell adhesion</keyword>
<feature type="region of interest" description="Disordered" evidence="10">
    <location>
        <begin position="762"/>
        <end position="785"/>
    </location>
</feature>
<dbReference type="FunFam" id="2.60.40.10:FF:000005">
    <property type="entry name" value="Neuronal cell adhesion molecule"/>
    <property type="match status" value="1"/>
</dbReference>
<accession>A0A6P4YK79</accession>
<keyword evidence="8" id="KW-0325">Glycoprotein</keyword>
<feature type="domain" description="Ig-like" evidence="12">
    <location>
        <begin position="339"/>
        <end position="423"/>
    </location>
</feature>
<keyword evidence="3 11" id="KW-0732">Signal</keyword>
<gene>
    <name evidence="15" type="primary">LOC109464867</name>
</gene>
<evidence type="ECO:0000256" key="10">
    <source>
        <dbReference type="SAM" id="MobiDB-lite"/>
    </source>
</evidence>
<dbReference type="Pfam" id="PF07679">
    <property type="entry name" value="I-set"/>
    <property type="match status" value="2"/>
</dbReference>
<evidence type="ECO:0000256" key="11">
    <source>
        <dbReference type="SAM" id="SignalP"/>
    </source>
</evidence>
<feature type="domain" description="Fibronectin type-III" evidence="13">
    <location>
        <begin position="489"/>
        <end position="580"/>
    </location>
</feature>
<dbReference type="CDD" id="cd00063">
    <property type="entry name" value="FN3"/>
    <property type="match status" value="5"/>
</dbReference>
<proteinExistence type="predicted"/>
<dbReference type="PRINTS" id="PR00014">
    <property type="entry name" value="FNTYPEIII"/>
</dbReference>
<evidence type="ECO:0000256" key="1">
    <source>
        <dbReference type="ARBA" id="ARBA00004236"/>
    </source>
</evidence>
<dbReference type="SUPFAM" id="SSF48726">
    <property type="entry name" value="Immunoglobulin"/>
    <property type="match status" value="4"/>
</dbReference>
<dbReference type="Pfam" id="PF13927">
    <property type="entry name" value="Ig_3"/>
    <property type="match status" value="2"/>
</dbReference>
<dbReference type="OrthoDB" id="6244967at2759"/>
<feature type="domain" description="Fibronectin type-III" evidence="13">
    <location>
        <begin position="684"/>
        <end position="780"/>
    </location>
</feature>
<feature type="domain" description="Fibronectin type-III" evidence="13">
    <location>
        <begin position="585"/>
        <end position="681"/>
    </location>
</feature>
<dbReference type="Pfam" id="PF00041">
    <property type="entry name" value="fn3"/>
    <property type="match status" value="4"/>
</dbReference>
<dbReference type="InterPro" id="IPR003961">
    <property type="entry name" value="FN3_dom"/>
</dbReference>
<dbReference type="GO" id="GO:0098609">
    <property type="term" value="P:cell-cell adhesion"/>
    <property type="evidence" value="ECO:0007669"/>
    <property type="project" value="TreeGrafter"/>
</dbReference>
<feature type="domain" description="Ig-like" evidence="12">
    <location>
        <begin position="249"/>
        <end position="334"/>
    </location>
</feature>
<feature type="signal peptide" evidence="11">
    <location>
        <begin position="1"/>
        <end position="22"/>
    </location>
</feature>
<dbReference type="GO" id="GO:0007399">
    <property type="term" value="P:nervous system development"/>
    <property type="evidence" value="ECO:0007669"/>
    <property type="project" value="TreeGrafter"/>
</dbReference>
<feature type="domain" description="Fibronectin type-III" evidence="13">
    <location>
        <begin position="889"/>
        <end position="986"/>
    </location>
</feature>
<reference evidence="15" key="1">
    <citation type="submission" date="2025-08" db="UniProtKB">
        <authorList>
            <consortium name="RefSeq"/>
        </authorList>
    </citation>
    <scope>IDENTIFICATION</scope>
    <source>
        <tissue evidence="15">Gonad</tissue>
    </source>
</reference>
<dbReference type="KEGG" id="bbel:109464867"/>
<dbReference type="SMART" id="SM00408">
    <property type="entry name" value="IGc2"/>
    <property type="match status" value="4"/>
</dbReference>
<dbReference type="CDD" id="cd00096">
    <property type="entry name" value="Ig"/>
    <property type="match status" value="1"/>
</dbReference>
<keyword evidence="2" id="KW-1003">Cell membrane</keyword>
<dbReference type="InterPro" id="IPR036116">
    <property type="entry name" value="FN3_sf"/>
</dbReference>
<dbReference type="PROSITE" id="PS50853">
    <property type="entry name" value="FN3"/>
    <property type="match status" value="5"/>
</dbReference>
<sequence length="987" mass="109621">MDWSIRQLLVVVICCFCSSVRSEEWSLTNLPPEINLDVPMPPVITKQAPRKHIVDHRELIVIDCEATGSPEIRYSWLKNGRELDVDSDPRIAWLSAPNSGTITIELDADNPDTTYEGMYQCRAANHRGTAVTNEIEVIIATSPLFAFTEDKEITVPVGAHHVLECLSILGEAIPPPNIYWAKANPGPRSRRIDLTERISIDAENNLIFANVEEADAGQYSCRVEYSKLGTIRIANTLTLIVETAPPRAPSLLKRDINVPPVNRGEDLTLRCIAEGLPTPEVRWRRTSGGNLPADRAKVMGTTLIIKEVVEGDAGSYECTASNYMGKDTKEVMVTVNAAPYWKTEPGGQMLAPGDDATILCEAAGTPTPEVSWKRNGEPLRDQPNRRVSGTTLSLLDLVKDDSGVYQCIARNNLGTRITNAYINVVELRPRMLTPANKKYAYVQDQDAQLDCLSFGSPKPTTSCKEQELAIERVQRRALRIISLGGRRSVPDLPTLKSRREDAAVRLLQRMLQENHPLHDLVPPSRSGEWQEMKIIDGRDTLTADLDLHPWSNYQFRVTARNKVGESKPSDATEEYETFASAPNAVPGGIKGEGTKPTNMVISWEPLPGLQQNGPGLRYEVRYRQKPQNRKRRPWTVETVNDPNGKEFIVEDTPTHTAYEITVQAKNDCGDGPLSDVVVGYSGIPSATVEVGDVQPRSVRLDWDPIDEEFFNGDLKGYKVRYWSDDDPDNVMEKTFEGDEPTALVDGLTPYKNYNFEVVPYNGKGEGPPSTPPVKASTPESTPGAPSALWATVWDSKTLNVQWEPPLQPNGVITGYLLTYRTLPEPGTLEGRLGPRMEIHVDDPTTTAAELSDLEEQTWYRIELQAKTSIGLGDMKELETYTSDPAPPLIPEVVEVLDTGEDFINVSWVPAKVGPRPTQFYVEYRERGTSSGPMWFQTDKVEPDPYSETLQKTIDGLQPGTRYQLRVVASNNFGRASTGVQETTTEGE</sequence>
<evidence type="ECO:0000256" key="5">
    <source>
        <dbReference type="ARBA" id="ARBA00022889"/>
    </source>
</evidence>
<keyword evidence="7" id="KW-1015">Disulfide bond</keyword>
<dbReference type="FunFam" id="2.60.40.10:FF:000028">
    <property type="entry name" value="Neuronal cell adhesion molecule"/>
    <property type="match status" value="1"/>
</dbReference>
<organism evidence="14 15">
    <name type="scientific">Branchiostoma belcheri</name>
    <name type="common">Amphioxus</name>
    <dbReference type="NCBI Taxonomy" id="7741"/>
    <lineage>
        <taxon>Eukaryota</taxon>
        <taxon>Metazoa</taxon>
        <taxon>Chordata</taxon>
        <taxon>Cephalochordata</taxon>
        <taxon>Leptocardii</taxon>
        <taxon>Amphioxiformes</taxon>
        <taxon>Branchiostomatidae</taxon>
        <taxon>Branchiostoma</taxon>
    </lineage>
</organism>
<dbReference type="PROSITE" id="PS50835">
    <property type="entry name" value="IG_LIKE"/>
    <property type="match status" value="4"/>
</dbReference>
<dbReference type="GO" id="GO:0005886">
    <property type="term" value="C:plasma membrane"/>
    <property type="evidence" value="ECO:0007669"/>
    <property type="project" value="UniProtKB-SubCell"/>
</dbReference>
<keyword evidence="9" id="KW-0393">Immunoglobulin domain</keyword>
<dbReference type="Proteomes" id="UP000515135">
    <property type="component" value="Unplaced"/>
</dbReference>
<evidence type="ECO:0000313" key="14">
    <source>
        <dbReference type="Proteomes" id="UP000515135"/>
    </source>
</evidence>
<dbReference type="PANTHER" id="PTHR44170:SF6">
    <property type="entry name" value="CONTACTIN"/>
    <property type="match status" value="1"/>
</dbReference>
<keyword evidence="6" id="KW-0472">Membrane</keyword>
<dbReference type="FunFam" id="2.60.40.10:FF:000035">
    <property type="entry name" value="Contactin 1"/>
    <property type="match status" value="1"/>
</dbReference>
<dbReference type="InterPro" id="IPR003598">
    <property type="entry name" value="Ig_sub2"/>
</dbReference>
<feature type="domain" description="Ig-like" evidence="12">
    <location>
        <begin position="41"/>
        <end position="138"/>
    </location>
</feature>
<feature type="domain" description="Ig-like" evidence="12">
    <location>
        <begin position="143"/>
        <end position="238"/>
    </location>
</feature>
<keyword evidence="4" id="KW-0677">Repeat</keyword>
<dbReference type="InterPro" id="IPR013098">
    <property type="entry name" value="Ig_I-set"/>
</dbReference>
<comment type="subcellular location">
    <subcellularLocation>
        <location evidence="1">Cell membrane</location>
    </subcellularLocation>
</comment>
<evidence type="ECO:0000256" key="3">
    <source>
        <dbReference type="ARBA" id="ARBA00022729"/>
    </source>
</evidence>
<protein>
    <submittedName>
        <fullName evidence="15">Neuronal cell adhesion molecule-like</fullName>
    </submittedName>
</protein>
<evidence type="ECO:0000256" key="4">
    <source>
        <dbReference type="ARBA" id="ARBA00022737"/>
    </source>
</evidence>
<dbReference type="SMART" id="SM00409">
    <property type="entry name" value="IG"/>
    <property type="match status" value="4"/>
</dbReference>
<dbReference type="GeneID" id="109464867"/>
<dbReference type="InterPro" id="IPR003599">
    <property type="entry name" value="Ig_sub"/>
</dbReference>
<evidence type="ECO:0000256" key="7">
    <source>
        <dbReference type="ARBA" id="ARBA00023157"/>
    </source>
</evidence>
<dbReference type="AlphaFoldDB" id="A0A6P4YK79"/>
<evidence type="ECO:0000259" key="12">
    <source>
        <dbReference type="PROSITE" id="PS50835"/>
    </source>
</evidence>
<dbReference type="FunFam" id="2.60.40.10:FF:000032">
    <property type="entry name" value="palladin isoform X1"/>
    <property type="match status" value="1"/>
</dbReference>
<evidence type="ECO:0000259" key="13">
    <source>
        <dbReference type="PROSITE" id="PS50853"/>
    </source>
</evidence>
<dbReference type="PANTHER" id="PTHR44170">
    <property type="entry name" value="PROTEIN SIDEKICK"/>
    <property type="match status" value="1"/>
</dbReference>
<evidence type="ECO:0000313" key="15">
    <source>
        <dbReference type="RefSeq" id="XP_019617516.1"/>
    </source>
</evidence>
<feature type="chain" id="PRO_5028087106" evidence="11">
    <location>
        <begin position="23"/>
        <end position="987"/>
    </location>
</feature>
<dbReference type="SUPFAM" id="SSF49265">
    <property type="entry name" value="Fibronectin type III"/>
    <property type="match status" value="3"/>
</dbReference>
<keyword evidence="14" id="KW-1185">Reference proteome</keyword>
<dbReference type="InterPro" id="IPR013783">
    <property type="entry name" value="Ig-like_fold"/>
</dbReference>
<evidence type="ECO:0000256" key="9">
    <source>
        <dbReference type="ARBA" id="ARBA00023319"/>
    </source>
</evidence>
<evidence type="ECO:0000256" key="2">
    <source>
        <dbReference type="ARBA" id="ARBA00022475"/>
    </source>
</evidence>